<keyword evidence="4" id="KW-1185">Reference proteome</keyword>
<dbReference type="AlphaFoldDB" id="A0A5C3KBD5"/>
<accession>A0A5C3KBD5</accession>
<gene>
    <name evidence="3" type="ORF">FA15DRAFT_676338</name>
</gene>
<protein>
    <recommendedName>
        <fullName evidence="2">DUF7137 domain-containing protein</fullName>
    </recommendedName>
</protein>
<dbReference type="InterPro" id="IPR055561">
    <property type="entry name" value="DUF7137"/>
</dbReference>
<proteinExistence type="predicted"/>
<evidence type="ECO:0000256" key="1">
    <source>
        <dbReference type="SAM" id="Phobius"/>
    </source>
</evidence>
<dbReference type="STRING" id="230819.A0A5C3KBD5"/>
<sequence length="186" mass="20126">MTTRRPIPQSAPAGTLEFTQPPATATSYYKVAQGNLITFGWNFTYVLAEPTSLTVSAACGRVTFPVGPDPEGLLPGAATQVVWDVHSYQMAHPETPLPQAECQLMICDERGFDSARRPGFLAPNSNLKFALYTPQPYVALADGWRCTVCSAAAGMSTHPAAISLLVTLIICFLSGFHLLRTNNHRN</sequence>
<dbReference type="PANTHER" id="PTHR42028:SF1">
    <property type="entry name" value="YALI0E30657P"/>
    <property type="match status" value="1"/>
</dbReference>
<dbReference type="EMBL" id="ML210576">
    <property type="protein sequence ID" value="TFK17057.1"/>
    <property type="molecule type" value="Genomic_DNA"/>
</dbReference>
<dbReference type="OrthoDB" id="2435509at2759"/>
<name>A0A5C3KBD5_COPMA</name>
<feature type="transmembrane region" description="Helical" evidence="1">
    <location>
        <begin position="160"/>
        <end position="179"/>
    </location>
</feature>
<reference evidence="3 4" key="1">
    <citation type="journal article" date="2019" name="Nat. Ecol. Evol.">
        <title>Megaphylogeny resolves global patterns of mushroom evolution.</title>
        <authorList>
            <person name="Varga T."/>
            <person name="Krizsan K."/>
            <person name="Foldi C."/>
            <person name="Dima B."/>
            <person name="Sanchez-Garcia M."/>
            <person name="Sanchez-Ramirez S."/>
            <person name="Szollosi G.J."/>
            <person name="Szarkandi J.G."/>
            <person name="Papp V."/>
            <person name="Albert L."/>
            <person name="Andreopoulos W."/>
            <person name="Angelini C."/>
            <person name="Antonin V."/>
            <person name="Barry K.W."/>
            <person name="Bougher N.L."/>
            <person name="Buchanan P."/>
            <person name="Buyck B."/>
            <person name="Bense V."/>
            <person name="Catcheside P."/>
            <person name="Chovatia M."/>
            <person name="Cooper J."/>
            <person name="Damon W."/>
            <person name="Desjardin D."/>
            <person name="Finy P."/>
            <person name="Geml J."/>
            <person name="Haridas S."/>
            <person name="Hughes K."/>
            <person name="Justo A."/>
            <person name="Karasinski D."/>
            <person name="Kautmanova I."/>
            <person name="Kiss B."/>
            <person name="Kocsube S."/>
            <person name="Kotiranta H."/>
            <person name="LaButti K.M."/>
            <person name="Lechner B.E."/>
            <person name="Liimatainen K."/>
            <person name="Lipzen A."/>
            <person name="Lukacs Z."/>
            <person name="Mihaltcheva S."/>
            <person name="Morgado L.N."/>
            <person name="Niskanen T."/>
            <person name="Noordeloos M.E."/>
            <person name="Ohm R.A."/>
            <person name="Ortiz-Santana B."/>
            <person name="Ovrebo C."/>
            <person name="Racz N."/>
            <person name="Riley R."/>
            <person name="Savchenko A."/>
            <person name="Shiryaev A."/>
            <person name="Soop K."/>
            <person name="Spirin V."/>
            <person name="Szebenyi C."/>
            <person name="Tomsovsky M."/>
            <person name="Tulloss R.E."/>
            <person name="Uehling J."/>
            <person name="Grigoriev I.V."/>
            <person name="Vagvolgyi C."/>
            <person name="Papp T."/>
            <person name="Martin F.M."/>
            <person name="Miettinen O."/>
            <person name="Hibbett D.S."/>
            <person name="Nagy L.G."/>
        </authorList>
    </citation>
    <scope>NUCLEOTIDE SEQUENCE [LARGE SCALE GENOMIC DNA]</scope>
    <source>
        <strain evidence="3 4">CBS 121175</strain>
    </source>
</reference>
<dbReference type="PANTHER" id="PTHR42028">
    <property type="entry name" value="CHROMOSOME 1, WHOLE GENOME SHOTGUN SEQUENCE"/>
    <property type="match status" value="1"/>
</dbReference>
<evidence type="ECO:0000313" key="3">
    <source>
        <dbReference type="EMBL" id="TFK17057.1"/>
    </source>
</evidence>
<dbReference type="Proteomes" id="UP000307440">
    <property type="component" value="Unassembled WGS sequence"/>
</dbReference>
<organism evidence="3 4">
    <name type="scientific">Coprinopsis marcescibilis</name>
    <name type="common">Agaric fungus</name>
    <name type="synonym">Psathyrella marcescibilis</name>
    <dbReference type="NCBI Taxonomy" id="230819"/>
    <lineage>
        <taxon>Eukaryota</taxon>
        <taxon>Fungi</taxon>
        <taxon>Dikarya</taxon>
        <taxon>Basidiomycota</taxon>
        <taxon>Agaricomycotina</taxon>
        <taxon>Agaricomycetes</taxon>
        <taxon>Agaricomycetidae</taxon>
        <taxon>Agaricales</taxon>
        <taxon>Agaricineae</taxon>
        <taxon>Psathyrellaceae</taxon>
        <taxon>Coprinopsis</taxon>
    </lineage>
</organism>
<evidence type="ECO:0000313" key="4">
    <source>
        <dbReference type="Proteomes" id="UP000307440"/>
    </source>
</evidence>
<keyword evidence="1" id="KW-0472">Membrane</keyword>
<dbReference type="Pfam" id="PF23585">
    <property type="entry name" value="DUF7137"/>
    <property type="match status" value="1"/>
</dbReference>
<keyword evidence="1" id="KW-0812">Transmembrane</keyword>
<evidence type="ECO:0000259" key="2">
    <source>
        <dbReference type="Pfam" id="PF23585"/>
    </source>
</evidence>
<feature type="domain" description="DUF7137" evidence="2">
    <location>
        <begin position="11"/>
        <end position="147"/>
    </location>
</feature>
<keyword evidence="1" id="KW-1133">Transmembrane helix</keyword>